<dbReference type="RefSeq" id="XP_041285265.1">
    <property type="nucleotide sequence ID" value="XM_041442601.1"/>
</dbReference>
<accession>A0A9P7JLT6</accession>
<comment type="caution">
    <text evidence="1">The sequence shown here is derived from an EMBL/GenBank/DDBJ whole genome shotgun (WGS) entry which is preliminary data.</text>
</comment>
<gene>
    <name evidence="1" type="ORF">F5147DRAFT_781255</name>
</gene>
<name>A0A9P7JLT6_9AGAM</name>
<organism evidence="1 2">
    <name type="scientific">Suillus discolor</name>
    <dbReference type="NCBI Taxonomy" id="1912936"/>
    <lineage>
        <taxon>Eukaryota</taxon>
        <taxon>Fungi</taxon>
        <taxon>Dikarya</taxon>
        <taxon>Basidiomycota</taxon>
        <taxon>Agaricomycotina</taxon>
        <taxon>Agaricomycetes</taxon>
        <taxon>Agaricomycetidae</taxon>
        <taxon>Boletales</taxon>
        <taxon>Suillineae</taxon>
        <taxon>Suillaceae</taxon>
        <taxon>Suillus</taxon>
    </lineage>
</organism>
<dbReference type="EMBL" id="JABBWM010000130">
    <property type="protein sequence ID" value="KAG2087610.1"/>
    <property type="molecule type" value="Genomic_DNA"/>
</dbReference>
<protein>
    <submittedName>
        <fullName evidence="1">Uncharacterized protein</fullName>
    </submittedName>
</protein>
<dbReference type="AlphaFoldDB" id="A0A9P7JLT6"/>
<keyword evidence="2" id="KW-1185">Reference proteome</keyword>
<evidence type="ECO:0000313" key="1">
    <source>
        <dbReference type="EMBL" id="KAG2087610.1"/>
    </source>
</evidence>
<dbReference type="GeneID" id="64704860"/>
<evidence type="ECO:0000313" key="2">
    <source>
        <dbReference type="Proteomes" id="UP000823399"/>
    </source>
</evidence>
<dbReference type="OrthoDB" id="3259337at2759"/>
<dbReference type="Proteomes" id="UP000823399">
    <property type="component" value="Unassembled WGS sequence"/>
</dbReference>
<proteinExistence type="predicted"/>
<sequence length="217" mass="24038">MNPPDLLFGLSGFTTLDAATVLQAIQETWAQDKTYNRIESFFSKCGLPDDEMIYKATRDFIVSCRAETLNFKLPGGLSVPCFNIFATSPTNDAKTWTDLRLYLSSLIYPTNLDGCGVATALFACQICHSLTHPRGLCPFPLTPNWNGPKEEVEVADRGEAPNKILPSIQVYNLTNALHMQPRTTTTITYTSPSSVFALDRAHTSYNPTYPAFLVNTQ</sequence>
<reference evidence="1" key="1">
    <citation type="journal article" date="2020" name="New Phytol.">
        <title>Comparative genomics reveals dynamic genome evolution in host specialist ectomycorrhizal fungi.</title>
        <authorList>
            <person name="Lofgren L.A."/>
            <person name="Nguyen N.H."/>
            <person name="Vilgalys R."/>
            <person name="Ruytinx J."/>
            <person name="Liao H.L."/>
            <person name="Branco S."/>
            <person name="Kuo A."/>
            <person name="LaButti K."/>
            <person name="Lipzen A."/>
            <person name="Andreopoulos W."/>
            <person name="Pangilinan J."/>
            <person name="Riley R."/>
            <person name="Hundley H."/>
            <person name="Na H."/>
            <person name="Barry K."/>
            <person name="Grigoriev I.V."/>
            <person name="Stajich J.E."/>
            <person name="Kennedy P.G."/>
        </authorList>
    </citation>
    <scope>NUCLEOTIDE SEQUENCE</scope>
    <source>
        <strain evidence="1">FC423</strain>
    </source>
</reference>